<feature type="active site" description="O-(5'-phospho-DNA)-tyrosine intermediate" evidence="10">
    <location>
        <position position="320"/>
    </location>
</feature>
<dbReference type="InterPro" id="IPR006171">
    <property type="entry name" value="TOPRIM_dom"/>
</dbReference>
<comment type="subunit">
    <text evidence="10">Monomer.</text>
</comment>
<accession>H5SLA0</accession>
<dbReference type="AlphaFoldDB" id="H5SLA0"/>
<dbReference type="Gene3D" id="2.70.20.10">
    <property type="entry name" value="Topoisomerase I, domain 3"/>
    <property type="match status" value="1"/>
</dbReference>
<evidence type="ECO:0000259" key="11">
    <source>
        <dbReference type="PROSITE" id="PS50880"/>
    </source>
</evidence>
<sequence>MVRVGRTLAHAGLTAQQNGGRAGKLVIVESPAKARTVGRFLGKGYTVKASIGHVRDLLRSRLSVDVENGFTPTYRVPKEKKEVVRELKALAAQAEEVYLATDPDREGEAIAWHLMEAASIDPGVARRVTFHEITEPAIQEAFAHPRPIDMNLVNAQQARRILDRLVGYQISPLLWQKVRNRLSAGRVQSVALRLIVEREREIQAFVPQEYWTIAAEFLPDGLQNTFIARLARVDEQEPELPNEEIVRPLLADMERAQYEISRIKRGERRRKPAAPFITSTLQQEASRRLGFTAKRTMALAQALYEGVDIGEGGSTGLITYMRTDSTNVSELAQAEARRYIADRFGHDFLPAEPPRYKTRAVSAQEAHEAIRPTSIFREPERVKPYLEPAMFRLYELIWKRFVASQMEAALYDTLQVEISGKGPLHTYLLRASGSLLKFPGFLVVYEEARDEDAQQEEENVRIPARISEGQRQHLQRLIPEQHFTQPPPRYTEASLIQTLEENGIGRPSTYAPILSIIQQRGYVERVERRLVPTETGMLVSDLLVQHFPEIMDVGFTAQMEENLDRIANGEADWVQVLREFYAPFSQKVARAHQEMPESRAEPEKVGRACPKCGHDLVIRYGRFGKFISCSNFPTCRHTEPFLERIGVRCPKDGGEIVERKSRRGRVFYGCENYPSCDFTSWKKPLPAPCPSCDGLLVLLNKSQAQCISCQEIFDLEELVEVTD</sequence>
<keyword evidence="8 10" id="KW-0238">DNA-binding</keyword>
<dbReference type="PROSITE" id="PS50880">
    <property type="entry name" value="TOPRIM"/>
    <property type="match status" value="1"/>
</dbReference>
<dbReference type="Pfam" id="PF01396">
    <property type="entry name" value="Zn_ribbon_Top1"/>
    <property type="match status" value="2"/>
</dbReference>
<feature type="site" description="Interaction with DNA" evidence="10">
    <location>
        <position position="160"/>
    </location>
</feature>
<keyword evidence="3" id="KW-0479">Metal-binding</keyword>
<evidence type="ECO:0000256" key="8">
    <source>
        <dbReference type="ARBA" id="ARBA00023125"/>
    </source>
</evidence>
<comment type="catalytic activity">
    <reaction evidence="1 10">
        <text>ATP-independent breakage of single-stranded DNA, followed by passage and rejoining.</text>
        <dbReference type="EC" id="5.6.2.1"/>
    </reaction>
</comment>
<dbReference type="InterPro" id="IPR003602">
    <property type="entry name" value="Topo_IA_DNA-bd_dom"/>
</dbReference>
<dbReference type="InterPro" id="IPR003601">
    <property type="entry name" value="Topo_IA_2"/>
</dbReference>
<reference evidence="13" key="2">
    <citation type="journal article" date="2012" name="PLoS ONE">
        <title>A Deeply Branching Thermophilic Bacterium with an Ancient Acetyl-CoA Pathway Dominates a Subsurface Ecosystem.</title>
        <authorList>
            <person name="Takami H."/>
            <person name="Noguchi H."/>
            <person name="Takaki Y."/>
            <person name="Uchiyama I."/>
            <person name="Toyoda A."/>
            <person name="Nishi S."/>
            <person name="Chee G.-J."/>
            <person name="Arai W."/>
            <person name="Nunoura T."/>
            <person name="Itoh T."/>
            <person name="Hattori M."/>
            <person name="Takai K."/>
        </authorList>
    </citation>
    <scope>NUCLEOTIDE SEQUENCE</scope>
</reference>
<dbReference type="InterPro" id="IPR005733">
    <property type="entry name" value="TopoI_bac-type"/>
</dbReference>
<dbReference type="InterPro" id="IPR013825">
    <property type="entry name" value="Topo_IA_cen_sub2"/>
</dbReference>
<keyword evidence="7 10" id="KW-0799">Topoisomerase</keyword>
<feature type="site" description="Interaction with DNA" evidence="10">
    <location>
        <position position="159"/>
    </location>
</feature>
<dbReference type="InterPro" id="IPR013498">
    <property type="entry name" value="Topo_IA_Znf"/>
</dbReference>
<keyword evidence="5" id="KW-0862">Zinc</keyword>
<dbReference type="Pfam" id="PF01131">
    <property type="entry name" value="Topoisom_bac"/>
    <property type="match status" value="1"/>
</dbReference>
<dbReference type="SUPFAM" id="SSF57783">
    <property type="entry name" value="Zinc beta-ribbon"/>
    <property type="match status" value="1"/>
</dbReference>
<dbReference type="CDD" id="cd03363">
    <property type="entry name" value="TOPRIM_TopoIA_TopoI"/>
    <property type="match status" value="1"/>
</dbReference>
<dbReference type="Gene3D" id="3.40.50.140">
    <property type="match status" value="1"/>
</dbReference>
<evidence type="ECO:0000256" key="10">
    <source>
        <dbReference type="HAMAP-Rule" id="MF_00952"/>
    </source>
</evidence>
<feature type="site" description="Interaction with DNA" evidence="10">
    <location>
        <position position="53"/>
    </location>
</feature>
<dbReference type="EMBL" id="AP011762">
    <property type="protein sequence ID" value="BAL56936.1"/>
    <property type="molecule type" value="Genomic_DNA"/>
</dbReference>
<dbReference type="SMART" id="SM00436">
    <property type="entry name" value="TOP1Bc"/>
    <property type="match status" value="1"/>
</dbReference>
<dbReference type="GO" id="GO:0006265">
    <property type="term" value="P:DNA topological change"/>
    <property type="evidence" value="ECO:0007669"/>
    <property type="project" value="UniProtKB-UniRule"/>
</dbReference>
<organism evidence="13">
    <name type="scientific">uncultured Chloroflexota bacterium</name>
    <dbReference type="NCBI Taxonomy" id="166587"/>
    <lineage>
        <taxon>Bacteria</taxon>
        <taxon>Bacillati</taxon>
        <taxon>Chloroflexota</taxon>
        <taxon>environmental samples</taxon>
    </lineage>
</organism>
<keyword evidence="9 10" id="KW-0413">Isomerase</keyword>
<dbReference type="PROSITE" id="PS00396">
    <property type="entry name" value="TOPO_IA_1"/>
    <property type="match status" value="1"/>
</dbReference>
<gene>
    <name evidence="10" type="primary">topA</name>
    <name evidence="13" type="ORF">HGMM_F45G04C09</name>
</gene>
<dbReference type="InterPro" id="IPR013497">
    <property type="entry name" value="Topo_IA_cen"/>
</dbReference>
<evidence type="ECO:0000256" key="1">
    <source>
        <dbReference type="ARBA" id="ARBA00000213"/>
    </source>
</evidence>
<dbReference type="PRINTS" id="PR00417">
    <property type="entry name" value="PRTPISMRASEI"/>
</dbReference>
<dbReference type="InterPro" id="IPR034149">
    <property type="entry name" value="TOPRIM_TopoI"/>
</dbReference>
<feature type="site" description="Interaction with DNA" evidence="10">
    <location>
        <position position="168"/>
    </location>
</feature>
<dbReference type="GO" id="GO:0003917">
    <property type="term" value="F:DNA topoisomerase type I (single strand cut, ATP-independent) activity"/>
    <property type="evidence" value="ECO:0007669"/>
    <property type="project" value="UniProtKB-UniRule"/>
</dbReference>
<evidence type="ECO:0000256" key="4">
    <source>
        <dbReference type="ARBA" id="ARBA00022771"/>
    </source>
</evidence>
<dbReference type="InterPro" id="IPR028612">
    <property type="entry name" value="Topoisom_1_IA"/>
</dbReference>
<proteinExistence type="inferred from homology"/>
<feature type="site" description="Interaction with DNA" evidence="10">
    <location>
        <position position="163"/>
    </location>
</feature>
<feature type="site" description="Interaction with DNA" evidence="10">
    <location>
        <position position="520"/>
    </location>
</feature>
<evidence type="ECO:0000256" key="2">
    <source>
        <dbReference type="ARBA" id="ARBA00009446"/>
    </source>
</evidence>
<dbReference type="SMART" id="SM00437">
    <property type="entry name" value="TOP1Ac"/>
    <property type="match status" value="1"/>
</dbReference>
<comment type="function">
    <text evidence="10">Releases the supercoiling and torsional tension of DNA, which is introduced during the DNA replication and transcription, by transiently cleaving and rejoining one strand of the DNA duplex. Introduces a single-strand break via transesterification at a target site in duplex DNA. The scissile phosphodiester is attacked by the catalytic tyrosine of the enzyme, resulting in the formation of a DNA-(5'-phosphotyrosyl)-enzyme intermediate and the expulsion of a 3'-OH DNA strand. The free DNA strand then undergoes passage around the unbroken strand, thus removing DNA supercoils. Finally, in the religation step, the DNA 3'-OH attacks the covalent intermediate to expel the active-site tyrosine and restore the DNA phosphodiester backbone.</text>
</comment>
<dbReference type="PROSITE" id="PS52039">
    <property type="entry name" value="TOPO_IA_2"/>
    <property type="match status" value="1"/>
</dbReference>
<comment type="similarity">
    <text evidence="2 10">Belongs to the type IA topoisomerase family.</text>
</comment>
<evidence type="ECO:0000256" key="6">
    <source>
        <dbReference type="ARBA" id="ARBA00022842"/>
    </source>
</evidence>
<feature type="region of interest" description="Interaction with DNA" evidence="10">
    <location>
        <begin position="183"/>
        <end position="188"/>
    </location>
</feature>
<dbReference type="InterPro" id="IPR013824">
    <property type="entry name" value="Topo_IA_cen_sub1"/>
</dbReference>
<dbReference type="Gene3D" id="1.10.460.10">
    <property type="entry name" value="Topoisomerase I, domain 2"/>
    <property type="match status" value="1"/>
</dbReference>
<reference evidence="13" key="1">
    <citation type="journal article" date="2005" name="Environ. Microbiol.">
        <title>Genetic and functional properties of uncultivated thermophilic crenarchaeotes from a subsurface gold mine as revealed by analysis of genome fragments.</title>
        <authorList>
            <person name="Nunoura T."/>
            <person name="Hirayama H."/>
            <person name="Takami H."/>
            <person name="Oida H."/>
            <person name="Nishi S."/>
            <person name="Shimamura S."/>
            <person name="Suzuki Y."/>
            <person name="Inagaki F."/>
            <person name="Takai K."/>
            <person name="Nealson K.H."/>
            <person name="Horikoshi K."/>
        </authorList>
    </citation>
    <scope>NUCLEOTIDE SEQUENCE</scope>
</reference>
<dbReference type="InterPro" id="IPR023405">
    <property type="entry name" value="Topo_IA_core_domain"/>
</dbReference>
<dbReference type="GO" id="GO:0008270">
    <property type="term" value="F:zinc ion binding"/>
    <property type="evidence" value="ECO:0007669"/>
    <property type="project" value="UniProtKB-KW"/>
</dbReference>
<dbReference type="InterPro" id="IPR023406">
    <property type="entry name" value="Topo_IA_AS"/>
</dbReference>
<evidence type="ECO:0000256" key="5">
    <source>
        <dbReference type="ARBA" id="ARBA00022833"/>
    </source>
</evidence>
<dbReference type="NCBIfam" id="TIGR01051">
    <property type="entry name" value="topA_bact"/>
    <property type="match status" value="1"/>
</dbReference>
<name>H5SLA0_9CHLR</name>
<dbReference type="Pfam" id="PF01751">
    <property type="entry name" value="Toprim"/>
    <property type="match status" value="1"/>
</dbReference>
<evidence type="ECO:0000256" key="7">
    <source>
        <dbReference type="ARBA" id="ARBA00023029"/>
    </source>
</evidence>
<dbReference type="InterPro" id="IPR000380">
    <property type="entry name" value="Topo_IA"/>
</dbReference>
<dbReference type="SUPFAM" id="SSF56712">
    <property type="entry name" value="Prokaryotic type I DNA topoisomerase"/>
    <property type="match status" value="1"/>
</dbReference>
<evidence type="ECO:0000256" key="3">
    <source>
        <dbReference type="ARBA" id="ARBA00022723"/>
    </source>
</evidence>
<evidence type="ECO:0000256" key="9">
    <source>
        <dbReference type="ARBA" id="ARBA00023235"/>
    </source>
</evidence>
<dbReference type="PANTHER" id="PTHR42785">
    <property type="entry name" value="DNA TOPOISOMERASE, TYPE IA, CORE"/>
    <property type="match status" value="1"/>
</dbReference>
<protein>
    <recommendedName>
        <fullName evidence="10">DNA topoisomerase 1</fullName>
        <ecNumber evidence="10">5.6.2.1</ecNumber>
    </recommendedName>
    <alternativeName>
        <fullName evidence="10">DNA topoisomerase I</fullName>
    </alternativeName>
</protein>
<keyword evidence="6" id="KW-0460">Magnesium</keyword>
<dbReference type="Gene3D" id="1.10.290.10">
    <property type="entry name" value="Topoisomerase I, domain 4"/>
    <property type="match status" value="1"/>
</dbReference>
<dbReference type="HAMAP" id="MF_00952">
    <property type="entry name" value="Topoisom_1_prok"/>
    <property type="match status" value="1"/>
</dbReference>
<keyword evidence="4" id="KW-0863">Zinc-finger</keyword>
<feature type="site" description="Interaction with DNA" evidence="10">
    <location>
        <position position="175"/>
    </location>
</feature>
<dbReference type="PANTHER" id="PTHR42785:SF1">
    <property type="entry name" value="DNA TOPOISOMERASE"/>
    <property type="match status" value="1"/>
</dbReference>
<evidence type="ECO:0000313" key="13">
    <source>
        <dbReference type="EMBL" id="BAL56936.1"/>
    </source>
</evidence>
<feature type="domain" description="Toprim" evidence="11">
    <location>
        <begin position="23"/>
        <end position="133"/>
    </location>
</feature>
<dbReference type="GO" id="GO:0005694">
    <property type="term" value="C:chromosome"/>
    <property type="evidence" value="ECO:0007669"/>
    <property type="project" value="InterPro"/>
</dbReference>
<dbReference type="EC" id="5.6.2.1" evidence="10"/>
<dbReference type="SMART" id="SM00493">
    <property type="entry name" value="TOPRIM"/>
    <property type="match status" value="1"/>
</dbReference>
<dbReference type="Gene3D" id="3.30.65.10">
    <property type="entry name" value="Bacterial Topoisomerase I, domain 1"/>
    <property type="match status" value="2"/>
</dbReference>
<dbReference type="InterPro" id="IPR013826">
    <property type="entry name" value="Topo_IA_cen_sub3"/>
</dbReference>
<dbReference type="GO" id="GO:0003677">
    <property type="term" value="F:DNA binding"/>
    <property type="evidence" value="ECO:0007669"/>
    <property type="project" value="UniProtKB-KW"/>
</dbReference>
<feature type="domain" description="Topo IA-type catalytic" evidence="12">
    <location>
        <begin position="149"/>
        <end position="589"/>
    </location>
</feature>
<evidence type="ECO:0000259" key="12">
    <source>
        <dbReference type="PROSITE" id="PS52039"/>
    </source>
</evidence>
<dbReference type="CDD" id="cd00186">
    <property type="entry name" value="TOP1Ac"/>
    <property type="match status" value="1"/>
</dbReference>
<feature type="site" description="Interaction with DNA" evidence="10">
    <location>
        <position position="322"/>
    </location>
</feature>